<evidence type="ECO:0000259" key="1">
    <source>
        <dbReference type="Pfam" id="PF13614"/>
    </source>
</evidence>
<name>A0ABQ1V568_9NOCA</name>
<dbReference type="InterPro" id="IPR027417">
    <property type="entry name" value="P-loop_NTPase"/>
</dbReference>
<sequence length="291" mass="31470">MTSVIATISLKGGVGKTTVTAGVAEFMAGEFGRRVLVVDLDSQINLTTMFLGDERWVKLNAAGHTLATVFADAVDQTSEFSLPDTLQRDVSTVSGVAGLDLIPSSLDLIEVTEELSAMRVRRDDTLAGVSALRDALELVVDQYDYVLIDCPPNMGPVTLNGLAMADGYIIPTIPDVLSTYGIPQVQTYIGRFGEEIGRRIVELGVVITKFKANSSVHKETVTRLRRDSTIQNVLPGYLGEANSIAAAAEFGSHASLRAKYGSRGQFDQFRELTRTIMVEADDKLPLRQLGT</sequence>
<dbReference type="Proteomes" id="UP000632454">
    <property type="component" value="Unassembled WGS sequence"/>
</dbReference>
<organism evidence="2 3">
    <name type="scientific">Williamsia phyllosphaerae</name>
    <dbReference type="NCBI Taxonomy" id="885042"/>
    <lineage>
        <taxon>Bacteria</taxon>
        <taxon>Bacillati</taxon>
        <taxon>Actinomycetota</taxon>
        <taxon>Actinomycetes</taxon>
        <taxon>Mycobacteriales</taxon>
        <taxon>Nocardiaceae</taxon>
        <taxon>Williamsia</taxon>
    </lineage>
</organism>
<comment type="caution">
    <text evidence="2">The sequence shown here is derived from an EMBL/GenBank/DDBJ whole genome shotgun (WGS) entry which is preliminary data.</text>
</comment>
<dbReference type="CDD" id="cd02042">
    <property type="entry name" value="ParAB_family"/>
    <property type="match status" value="1"/>
</dbReference>
<dbReference type="RefSeq" id="WP_188491140.1">
    <property type="nucleotide sequence ID" value="NZ_BMCS01000002.1"/>
</dbReference>
<protein>
    <recommendedName>
        <fullName evidence="1">AAA domain-containing protein</fullName>
    </recommendedName>
</protein>
<dbReference type="Gene3D" id="3.40.50.300">
    <property type="entry name" value="P-loop containing nucleotide triphosphate hydrolases"/>
    <property type="match status" value="1"/>
</dbReference>
<dbReference type="PANTHER" id="PTHR13696">
    <property type="entry name" value="P-LOOP CONTAINING NUCLEOSIDE TRIPHOSPHATE HYDROLASE"/>
    <property type="match status" value="1"/>
</dbReference>
<reference evidence="3" key="1">
    <citation type="journal article" date="2019" name="Int. J. Syst. Evol. Microbiol.">
        <title>The Global Catalogue of Microorganisms (GCM) 10K type strain sequencing project: providing services to taxonomists for standard genome sequencing and annotation.</title>
        <authorList>
            <consortium name="The Broad Institute Genomics Platform"/>
            <consortium name="The Broad Institute Genome Sequencing Center for Infectious Disease"/>
            <person name="Wu L."/>
            <person name="Ma J."/>
        </authorList>
    </citation>
    <scope>NUCLEOTIDE SEQUENCE [LARGE SCALE GENOMIC DNA]</scope>
    <source>
        <strain evidence="3">CCM 7855</strain>
    </source>
</reference>
<dbReference type="Pfam" id="PF13614">
    <property type="entry name" value="AAA_31"/>
    <property type="match status" value="1"/>
</dbReference>
<dbReference type="EMBL" id="BMCS01000002">
    <property type="protein sequence ID" value="GGF35761.1"/>
    <property type="molecule type" value="Genomic_DNA"/>
</dbReference>
<accession>A0ABQ1V568</accession>
<keyword evidence="3" id="KW-1185">Reference proteome</keyword>
<evidence type="ECO:0000313" key="3">
    <source>
        <dbReference type="Proteomes" id="UP000632454"/>
    </source>
</evidence>
<feature type="domain" description="AAA" evidence="1">
    <location>
        <begin position="3"/>
        <end position="196"/>
    </location>
</feature>
<dbReference type="PANTHER" id="PTHR13696:SF52">
    <property type="entry name" value="PARA FAMILY PROTEIN CT_582"/>
    <property type="match status" value="1"/>
</dbReference>
<dbReference type="InterPro" id="IPR025669">
    <property type="entry name" value="AAA_dom"/>
</dbReference>
<gene>
    <name evidence="2" type="ORF">GCM10007298_34470</name>
</gene>
<proteinExistence type="predicted"/>
<dbReference type="InterPro" id="IPR050678">
    <property type="entry name" value="DNA_Partitioning_ATPase"/>
</dbReference>
<dbReference type="SUPFAM" id="SSF52540">
    <property type="entry name" value="P-loop containing nucleoside triphosphate hydrolases"/>
    <property type="match status" value="1"/>
</dbReference>
<evidence type="ECO:0000313" key="2">
    <source>
        <dbReference type="EMBL" id="GGF35761.1"/>
    </source>
</evidence>